<sequence length="108" mass="11729">MTEKSESEANPNPTTSEATPAKQEEAPVEVHKYRSVVLGAYGGTKHVRVESDEVKAPGKNEIEVTVEACSDHAPFWEHTYSILPGYFGTREVTLARASNSSGASICLY</sequence>
<evidence type="ECO:0000256" key="1">
    <source>
        <dbReference type="SAM" id="MobiDB-lite"/>
    </source>
</evidence>
<dbReference type="AlphaFoldDB" id="A0A4S2M2D2"/>
<organism evidence="2 3">
    <name type="scientific">Opisthorchis felineus</name>
    <dbReference type="NCBI Taxonomy" id="147828"/>
    <lineage>
        <taxon>Eukaryota</taxon>
        <taxon>Metazoa</taxon>
        <taxon>Spiralia</taxon>
        <taxon>Lophotrochozoa</taxon>
        <taxon>Platyhelminthes</taxon>
        <taxon>Trematoda</taxon>
        <taxon>Digenea</taxon>
        <taxon>Opisthorchiida</taxon>
        <taxon>Opisthorchiata</taxon>
        <taxon>Opisthorchiidae</taxon>
        <taxon>Opisthorchis</taxon>
    </lineage>
</organism>
<comment type="caution">
    <text evidence="2">The sequence shown here is derived from an EMBL/GenBank/DDBJ whole genome shotgun (WGS) entry which is preliminary data.</text>
</comment>
<protein>
    <submittedName>
        <fullName evidence="2">Uncharacterized protein</fullName>
    </submittedName>
</protein>
<reference evidence="2 3" key="1">
    <citation type="journal article" date="2019" name="BMC Genomics">
        <title>New insights from Opisthorchis felineus genome: update on genomics of the epidemiologically important liver flukes.</title>
        <authorList>
            <person name="Ershov N.I."/>
            <person name="Mordvinov V.A."/>
            <person name="Prokhortchouk E.B."/>
            <person name="Pakharukova M.Y."/>
            <person name="Gunbin K.V."/>
            <person name="Ustyantsev K."/>
            <person name="Genaev M.A."/>
            <person name="Blinov A.G."/>
            <person name="Mazur A."/>
            <person name="Boulygina E."/>
            <person name="Tsygankova S."/>
            <person name="Khrameeva E."/>
            <person name="Chekanov N."/>
            <person name="Fan G."/>
            <person name="Xiao A."/>
            <person name="Zhang H."/>
            <person name="Xu X."/>
            <person name="Yang H."/>
            <person name="Solovyev V."/>
            <person name="Lee S.M."/>
            <person name="Liu X."/>
            <person name="Afonnikov D.A."/>
            <person name="Skryabin K.G."/>
        </authorList>
    </citation>
    <scope>NUCLEOTIDE SEQUENCE [LARGE SCALE GENOMIC DNA]</scope>
    <source>
        <strain evidence="2">AK-0245</strain>
        <tissue evidence="2">Whole organism</tissue>
    </source>
</reference>
<gene>
    <name evidence="2" type="ORF">CRM22_003201</name>
</gene>
<evidence type="ECO:0000313" key="2">
    <source>
        <dbReference type="EMBL" id="TGZ70430.1"/>
    </source>
</evidence>
<feature type="compositionally biased region" description="Polar residues" evidence="1">
    <location>
        <begin position="8"/>
        <end position="18"/>
    </location>
</feature>
<keyword evidence="3" id="KW-1185">Reference proteome</keyword>
<dbReference type="OrthoDB" id="203908at2759"/>
<dbReference type="STRING" id="147828.A0A4S2M2D2"/>
<proteinExistence type="predicted"/>
<evidence type="ECO:0000313" key="3">
    <source>
        <dbReference type="Proteomes" id="UP000308267"/>
    </source>
</evidence>
<name>A0A4S2M2D2_OPIFE</name>
<dbReference type="Proteomes" id="UP000308267">
    <property type="component" value="Unassembled WGS sequence"/>
</dbReference>
<feature type="non-terminal residue" evidence="2">
    <location>
        <position position="108"/>
    </location>
</feature>
<accession>A0A4S2M2D2</accession>
<dbReference type="EMBL" id="SJOL01005376">
    <property type="protein sequence ID" value="TGZ70430.1"/>
    <property type="molecule type" value="Genomic_DNA"/>
</dbReference>
<feature type="region of interest" description="Disordered" evidence="1">
    <location>
        <begin position="1"/>
        <end position="29"/>
    </location>
</feature>